<dbReference type="InterPro" id="IPR029063">
    <property type="entry name" value="SAM-dependent_MTases_sf"/>
</dbReference>
<reference evidence="3 4" key="1">
    <citation type="submission" date="2024-09" db="EMBL/GenBank/DDBJ databases">
        <authorList>
            <person name="Sun Q."/>
            <person name="Mori K."/>
        </authorList>
    </citation>
    <scope>NUCLEOTIDE SEQUENCE [LARGE SCALE GENOMIC DNA]</scope>
    <source>
        <strain evidence="3 4">CGMCC 1.12926</strain>
    </source>
</reference>
<feature type="domain" description="Methyltransferase" evidence="2">
    <location>
        <begin position="266"/>
        <end position="562"/>
    </location>
</feature>
<dbReference type="PANTHER" id="PTHR11614">
    <property type="entry name" value="PHOSPHOLIPASE-RELATED"/>
    <property type="match status" value="1"/>
</dbReference>
<dbReference type="Proteomes" id="UP001589734">
    <property type="component" value="Unassembled WGS sequence"/>
</dbReference>
<evidence type="ECO:0000259" key="1">
    <source>
        <dbReference type="Pfam" id="PF12146"/>
    </source>
</evidence>
<dbReference type="Pfam" id="PF12146">
    <property type="entry name" value="Hydrolase_4"/>
    <property type="match status" value="1"/>
</dbReference>
<dbReference type="Gene3D" id="3.40.50.150">
    <property type="entry name" value="Vaccinia Virus protein VP39"/>
    <property type="match status" value="1"/>
</dbReference>
<dbReference type="SUPFAM" id="SSF53335">
    <property type="entry name" value="S-adenosyl-L-methionine-dependent methyltransferases"/>
    <property type="match status" value="1"/>
</dbReference>
<evidence type="ECO:0000259" key="2">
    <source>
        <dbReference type="Pfam" id="PF12147"/>
    </source>
</evidence>
<keyword evidence="3" id="KW-0378">Hydrolase</keyword>
<dbReference type="EMBL" id="JBHLYW010000003">
    <property type="protein sequence ID" value="MFC0075947.1"/>
    <property type="molecule type" value="Genomic_DNA"/>
</dbReference>
<dbReference type="InterPro" id="IPR022742">
    <property type="entry name" value="Hydrolase_4"/>
</dbReference>
<dbReference type="SUPFAM" id="SSF53474">
    <property type="entry name" value="alpha/beta-Hydrolases"/>
    <property type="match status" value="1"/>
</dbReference>
<dbReference type="RefSeq" id="WP_379683325.1">
    <property type="nucleotide sequence ID" value="NZ_JBHLYW010000003.1"/>
</dbReference>
<dbReference type="InterPro" id="IPR029058">
    <property type="entry name" value="AB_hydrolase_fold"/>
</dbReference>
<organism evidence="3 4">
    <name type="scientific">Flavobacterium procerum</name>
    <dbReference type="NCBI Taxonomy" id="1455569"/>
    <lineage>
        <taxon>Bacteria</taxon>
        <taxon>Pseudomonadati</taxon>
        <taxon>Bacteroidota</taxon>
        <taxon>Flavobacteriia</taxon>
        <taxon>Flavobacteriales</taxon>
        <taxon>Flavobacteriaceae</taxon>
        <taxon>Flavobacterium</taxon>
    </lineage>
</organism>
<proteinExistence type="predicted"/>
<dbReference type="InterPro" id="IPR022744">
    <property type="entry name" value="MeTrfase_dom_put"/>
</dbReference>
<name>A0ABV6BMT4_9FLAO</name>
<protein>
    <submittedName>
        <fullName evidence="3">Alpha/beta fold hydrolase</fullName>
    </submittedName>
</protein>
<dbReference type="InterPro" id="IPR051044">
    <property type="entry name" value="MAG_DAG_Lipase"/>
</dbReference>
<dbReference type="Pfam" id="PF12147">
    <property type="entry name" value="Methyltransf_20"/>
    <property type="match status" value="1"/>
</dbReference>
<gene>
    <name evidence="3" type="ORF">ACFFLS_02760</name>
</gene>
<feature type="domain" description="Serine aminopeptidase S33" evidence="1">
    <location>
        <begin position="24"/>
        <end position="257"/>
    </location>
</feature>
<sequence>MKTQTFTSFDQSQIYYKEWDFKTSQKTLIVLHRGHEHSDRMTEFATDNRFATYNIFSFDLRGHGYTKEPVSPIFMDYVRDMNAFVTFLNQQYEIKTEDIFVVANSITGVIVSAWVHDFAPKIAGMALLAPAFDIKLYVPFAKEFIALGTKLNKNLSVKSYVKAKVLTHDKTQQDLYNSDPLITKSIHGGMLVNYLNSCKRIVEDAAAINIPVILFSAGTDYVARNSKQKEFFIKLESTHKEFIELKDFYHGILFEKDRTIVYDHIKLFVEESFSLPSPQPSLSSDKFTKDEFYNISLKMISFPERLNFAFQKWSMSKIGFLSNGMKIGQVYGFDSGLSLDYVYKNTPGGKFGFGKLMDQSYLNAIGWRGIRIRKQHLLAQIEAQIEKLQKENRPIKILDVAGGTGNYLFDIKNKYPEVEIVINDFKKSNIEAGEKVIAEKQLEKIRFTNYNCFDSETYKQLDFSPNITIISGIFELFEDNKLVSNAITGVTSISEPKSAIIYTGQPWHPQLKMIAYVLNSHQEKDWVMRRRSQKELDKIFEFNNVKKENMLIDDFGIFTVSTGSIIK</sequence>
<evidence type="ECO:0000313" key="3">
    <source>
        <dbReference type="EMBL" id="MFC0075947.1"/>
    </source>
</evidence>
<evidence type="ECO:0000313" key="4">
    <source>
        <dbReference type="Proteomes" id="UP001589734"/>
    </source>
</evidence>
<dbReference type="GO" id="GO:0016787">
    <property type="term" value="F:hydrolase activity"/>
    <property type="evidence" value="ECO:0007669"/>
    <property type="project" value="UniProtKB-KW"/>
</dbReference>
<dbReference type="Gene3D" id="3.40.50.1820">
    <property type="entry name" value="alpha/beta hydrolase"/>
    <property type="match status" value="1"/>
</dbReference>
<accession>A0ABV6BMT4</accession>
<comment type="caution">
    <text evidence="3">The sequence shown here is derived from an EMBL/GenBank/DDBJ whole genome shotgun (WGS) entry which is preliminary data.</text>
</comment>
<keyword evidence="4" id="KW-1185">Reference proteome</keyword>